<organism evidence="1">
    <name type="scientific">termite gut metagenome</name>
    <dbReference type="NCBI Taxonomy" id="433724"/>
    <lineage>
        <taxon>unclassified sequences</taxon>
        <taxon>metagenomes</taxon>
        <taxon>organismal metagenomes</taxon>
    </lineage>
</organism>
<accession>A0A5J4S5E2</accession>
<dbReference type="PANTHER" id="PTHR33795">
    <property type="entry name" value="INSERTION ELEMENT IS150 PROTEIN INSJ"/>
    <property type="match status" value="1"/>
</dbReference>
<dbReference type="EMBL" id="SNRY01000416">
    <property type="protein sequence ID" value="KAA6341038.1"/>
    <property type="molecule type" value="Genomic_DNA"/>
</dbReference>
<dbReference type="SUPFAM" id="SSF48295">
    <property type="entry name" value="TrpR-like"/>
    <property type="match status" value="1"/>
</dbReference>
<dbReference type="Gene3D" id="1.10.10.10">
    <property type="entry name" value="Winged helix-like DNA-binding domain superfamily/Winged helix DNA-binding domain"/>
    <property type="match status" value="1"/>
</dbReference>
<evidence type="ECO:0000313" key="1">
    <source>
        <dbReference type="EMBL" id="KAA6341038.1"/>
    </source>
</evidence>
<gene>
    <name evidence="1" type="ORF">EZS27_011129</name>
</gene>
<proteinExistence type="predicted"/>
<protein>
    <recommendedName>
        <fullName evidence="2">Transposase</fullName>
    </recommendedName>
</protein>
<evidence type="ECO:0008006" key="2">
    <source>
        <dbReference type="Google" id="ProtNLM"/>
    </source>
</evidence>
<dbReference type="InterPro" id="IPR010921">
    <property type="entry name" value="Trp_repressor/repl_initiator"/>
</dbReference>
<dbReference type="PANTHER" id="PTHR33795:SF1">
    <property type="entry name" value="INSERTION ELEMENT IS150 PROTEIN INSJ"/>
    <property type="match status" value="1"/>
</dbReference>
<sequence>MSETGKKYKKHDYSKRLQIVAKVLEDHLPVRTASRLFEVDSMQVKYWVAMYSRYGEEGLRMRTKYYPGDFKYKVLCDLFENQLTLFATALKYGISSPSAVLMWKRKYEATGLCGLYEGKQLWTESMATEKKNPIKQETGASEANNKETGDLLREIDFLKAENAYLKKLRALVQERIARENQKGRQPSGN</sequence>
<dbReference type="InterPro" id="IPR052057">
    <property type="entry name" value="IS150/IS1296_orfA-like"/>
</dbReference>
<name>A0A5J4S5E2_9ZZZZ</name>
<dbReference type="InterPro" id="IPR036388">
    <property type="entry name" value="WH-like_DNA-bd_sf"/>
</dbReference>
<dbReference type="AlphaFoldDB" id="A0A5J4S5E2"/>
<comment type="caution">
    <text evidence="1">The sequence shown here is derived from an EMBL/GenBank/DDBJ whole genome shotgun (WGS) entry which is preliminary data.</text>
</comment>
<reference evidence="1" key="1">
    <citation type="submission" date="2019-03" db="EMBL/GenBank/DDBJ databases">
        <title>Single cell metagenomics reveals metabolic interactions within the superorganism composed of flagellate Streblomastix strix and complex community of Bacteroidetes bacteria on its surface.</title>
        <authorList>
            <person name="Treitli S.C."/>
            <person name="Kolisko M."/>
            <person name="Husnik F."/>
            <person name="Keeling P."/>
            <person name="Hampl V."/>
        </authorList>
    </citation>
    <scope>NUCLEOTIDE SEQUENCE</scope>
    <source>
        <strain evidence="1">STM</strain>
    </source>
</reference>
<dbReference type="GO" id="GO:0043565">
    <property type="term" value="F:sequence-specific DNA binding"/>
    <property type="evidence" value="ECO:0007669"/>
    <property type="project" value="InterPro"/>
</dbReference>